<protein>
    <submittedName>
        <fullName evidence="1">Uncharacterized protein</fullName>
    </submittedName>
</protein>
<feature type="non-terminal residue" evidence="1">
    <location>
        <position position="1"/>
    </location>
</feature>
<sequence length="55" mass="6705">VRECTVTICRSEELHGFPSEESAWVPFDPERLEPLEERLEKHRRRVEWDERLTKP</sequence>
<evidence type="ECO:0000313" key="1">
    <source>
        <dbReference type="EMBL" id="GAF68275.1"/>
    </source>
</evidence>
<dbReference type="EMBL" id="BARS01006385">
    <property type="protein sequence ID" value="GAF68275.1"/>
    <property type="molecule type" value="Genomic_DNA"/>
</dbReference>
<dbReference type="AlphaFoldDB" id="X0SWT9"/>
<reference evidence="1" key="1">
    <citation type="journal article" date="2014" name="Front. Microbiol.">
        <title>High frequency of phylogenetically diverse reductive dehalogenase-homologous genes in deep subseafloor sedimentary metagenomes.</title>
        <authorList>
            <person name="Kawai M."/>
            <person name="Futagami T."/>
            <person name="Toyoda A."/>
            <person name="Takaki Y."/>
            <person name="Nishi S."/>
            <person name="Hori S."/>
            <person name="Arai W."/>
            <person name="Tsubouchi T."/>
            <person name="Morono Y."/>
            <person name="Uchiyama I."/>
            <person name="Ito T."/>
            <person name="Fujiyama A."/>
            <person name="Inagaki F."/>
            <person name="Takami H."/>
        </authorList>
    </citation>
    <scope>NUCLEOTIDE SEQUENCE</scope>
    <source>
        <strain evidence="1">Expedition CK06-06</strain>
    </source>
</reference>
<accession>X0SWT9</accession>
<name>X0SWT9_9ZZZZ</name>
<comment type="caution">
    <text evidence="1">The sequence shown here is derived from an EMBL/GenBank/DDBJ whole genome shotgun (WGS) entry which is preliminary data.</text>
</comment>
<proteinExistence type="predicted"/>
<organism evidence="1">
    <name type="scientific">marine sediment metagenome</name>
    <dbReference type="NCBI Taxonomy" id="412755"/>
    <lineage>
        <taxon>unclassified sequences</taxon>
        <taxon>metagenomes</taxon>
        <taxon>ecological metagenomes</taxon>
    </lineage>
</organism>
<gene>
    <name evidence="1" type="ORF">S01H1_12440</name>
</gene>